<dbReference type="Gene3D" id="1.10.150.870">
    <property type="match status" value="1"/>
</dbReference>
<dbReference type="Gene3D" id="1.10.10.1600">
    <property type="entry name" value="Bacterial DNA polymerase III alpha subunit, thumb domain"/>
    <property type="match status" value="1"/>
</dbReference>
<evidence type="ECO:0000256" key="6">
    <source>
        <dbReference type="ARBA" id="ARBA00022695"/>
    </source>
</evidence>
<dbReference type="SMART" id="SM00481">
    <property type="entry name" value="POLIIIAc"/>
    <property type="match status" value="1"/>
</dbReference>
<evidence type="ECO:0000256" key="9">
    <source>
        <dbReference type="ARBA" id="ARBA00025611"/>
    </source>
</evidence>
<dbReference type="PANTHER" id="PTHR32294">
    <property type="entry name" value="DNA POLYMERASE III SUBUNIT ALPHA"/>
    <property type="match status" value="1"/>
</dbReference>
<name>A0A9D1VTH2_9FIRM</name>
<sequence>MSDFVHLHVHTEYSLLDGACKVKELVAHCVKNGIKAIAITDHGNMYATLQFAEQCRKNNIQAIIGCEMYMTQDLRVKDSTSEFEHLILLAKNKKGYHNLVKLDSIAYVDGFYYKPRCDYKTLREHSEGLVCLSACLAGRIPKLLLRGDYAGARKTAIELKEIFGDDFYIEIQDHGLPEQKKIIPLLLQLAKELDIPPVATNDVHYIRKEDWEMQDVLMCIQMKKTVDDPKRMKFDTQEFYLKSAQEMAELFSYVPEAISNTLVVAQKCAEEPCFDLKDNGDPIKDKSLIPGYTPEDGSDPKDYLTKLTWEGLKRRYGEITEAVKKRADYELGIILGMGFAEYYLIVMDFIQWSKARGIPVGPGRGSGAASIVAYAIGITDIDPLKYDLFFERFLNPDRVTMPDFDVDFCNERRQETIEYVREKYHPENVAQIVTFGTLASKAAIKDVGRVLRVPYSETDRVTKLMDGKSTIGELLGRNIEGLRQKAAAEQDEDKRTELLKKVDEQEKKRNPEFIELYETDEQLRRVIDMSLRLEGMPRNTSMHAAGVVICRKPIADAVPLSRNGEDVTTQFNMKEVESIGMLKMDFLALTTLTDIKKACDYILEDTGRVIDWDEIGYDNKDAYALISEGDTDAVFQLEQGGMKKFMKDLKPDCLEDIIAGVALYRPGPMAYIPKYIANKQDPSQVKYDCPQLEHILKVTYGVIVYQEQVMQIFQDLAGFSLGQADLVRRAMGKKNKAELMAQKDKFIFGNIKDGGNIEGAVSRGISKEVAAKIFGDMESFASYAFNKAHATCYAVLAYRTAYLKRFYPKEFLAAILNNRIEKIEEVSKYIVYLKEKNILVLPPDVNKSKTYFSVQGNGVRFGLSALKGVGVNATQSIIDEREEKGPFKNFADFVFRCAPFLNKRMLEGLICACAFDSFGVNRAQLLAVYGGVLDRANKIAKQKQSMQMSLFGDIIEEDVTDIEYPDLPELETGEKLAKEKAVLGVYVSGHPFEKYAGAFHDCSFSCLKMQNFEEDEEGHKSYPELTDGATVTMGGVIGSYKRINTRSGAPMAFISVEDLYGNIECVAFPNVYEKIRSIVVPDKIVRLSGKMQLDDEKAPVIILDKMQEFTGGAAAPAENAAAPVKVREHALWLNASALTEEEFDELTALFSNYMNGDLVVKIKRGGKLYRLTHINDCRGLRDELNLYLREDEIVRV</sequence>
<dbReference type="GO" id="GO:0003676">
    <property type="term" value="F:nucleic acid binding"/>
    <property type="evidence" value="ECO:0007669"/>
    <property type="project" value="InterPro"/>
</dbReference>
<evidence type="ECO:0000256" key="8">
    <source>
        <dbReference type="ARBA" id="ARBA00022932"/>
    </source>
</evidence>
<feature type="domain" description="Polymerase/histidinol phosphatase N-terminal" evidence="11">
    <location>
        <begin position="5"/>
        <end position="72"/>
    </location>
</feature>
<dbReference type="NCBIfam" id="TIGR00594">
    <property type="entry name" value="polc"/>
    <property type="match status" value="1"/>
</dbReference>
<dbReference type="InterPro" id="IPR004013">
    <property type="entry name" value="PHP_dom"/>
</dbReference>
<dbReference type="CDD" id="cd04485">
    <property type="entry name" value="DnaE_OBF"/>
    <property type="match status" value="1"/>
</dbReference>
<dbReference type="InterPro" id="IPR011708">
    <property type="entry name" value="DNA_pol3_alpha_NTPase_dom"/>
</dbReference>
<comment type="similarity">
    <text evidence="2">Belongs to the DNA polymerase type-C family. DnaE subfamily.</text>
</comment>
<comment type="function">
    <text evidence="9">DNA polymerase III is a complex, multichain enzyme responsible for most of the replicative synthesis in bacteria. This DNA polymerase also exhibits 3' to 5' exonuclease activity. The alpha chain is the DNA polymerase.</text>
</comment>
<gene>
    <name evidence="12" type="ORF">H9737_02455</name>
</gene>
<dbReference type="Proteomes" id="UP000824249">
    <property type="component" value="Unassembled WGS sequence"/>
</dbReference>
<dbReference type="Pfam" id="PF01336">
    <property type="entry name" value="tRNA_anti-codon"/>
    <property type="match status" value="1"/>
</dbReference>
<dbReference type="InterPro" id="IPR029460">
    <property type="entry name" value="DNAPol_HHH"/>
</dbReference>
<dbReference type="SUPFAM" id="SSF89550">
    <property type="entry name" value="PHP domain-like"/>
    <property type="match status" value="1"/>
</dbReference>
<evidence type="ECO:0000256" key="2">
    <source>
        <dbReference type="ARBA" id="ARBA00009496"/>
    </source>
</evidence>
<reference evidence="12" key="2">
    <citation type="submission" date="2021-04" db="EMBL/GenBank/DDBJ databases">
        <authorList>
            <person name="Gilroy R."/>
        </authorList>
    </citation>
    <scope>NUCLEOTIDE SEQUENCE</scope>
    <source>
        <strain evidence="12">26628</strain>
    </source>
</reference>
<dbReference type="NCBIfam" id="NF005298">
    <property type="entry name" value="PRK06826.1"/>
    <property type="match status" value="1"/>
</dbReference>
<dbReference type="Pfam" id="PF02811">
    <property type="entry name" value="PHP"/>
    <property type="match status" value="1"/>
</dbReference>
<evidence type="ECO:0000313" key="12">
    <source>
        <dbReference type="EMBL" id="HIX46534.1"/>
    </source>
</evidence>
<dbReference type="InterPro" id="IPR041931">
    <property type="entry name" value="DNA_pol3_alpha_thumb_dom"/>
</dbReference>
<evidence type="ECO:0000256" key="4">
    <source>
        <dbReference type="ARBA" id="ARBA00019114"/>
    </source>
</evidence>
<keyword evidence="6 12" id="KW-0548">Nucleotidyltransferase</keyword>
<dbReference type="EMBL" id="DXFD01000041">
    <property type="protein sequence ID" value="HIX46534.1"/>
    <property type="molecule type" value="Genomic_DNA"/>
</dbReference>
<comment type="subcellular location">
    <subcellularLocation>
        <location evidence="1">Cytoplasm</location>
    </subcellularLocation>
</comment>
<dbReference type="InterPro" id="IPR004365">
    <property type="entry name" value="NA-bd_OB_tRNA"/>
</dbReference>
<reference evidence="12" key="1">
    <citation type="journal article" date="2021" name="PeerJ">
        <title>Extensive microbial diversity within the chicken gut microbiome revealed by metagenomics and culture.</title>
        <authorList>
            <person name="Gilroy R."/>
            <person name="Ravi A."/>
            <person name="Getino M."/>
            <person name="Pursley I."/>
            <person name="Horton D.L."/>
            <person name="Alikhan N.F."/>
            <person name="Baker D."/>
            <person name="Gharbi K."/>
            <person name="Hall N."/>
            <person name="Watson M."/>
            <person name="Adriaenssens E.M."/>
            <person name="Foster-Nyarko E."/>
            <person name="Jarju S."/>
            <person name="Secka A."/>
            <person name="Antonio M."/>
            <person name="Oren A."/>
            <person name="Chaudhuri R.R."/>
            <person name="La Ragione R."/>
            <person name="Hildebrand F."/>
            <person name="Pallen M.J."/>
        </authorList>
    </citation>
    <scope>NUCLEOTIDE SEQUENCE</scope>
    <source>
        <strain evidence="12">26628</strain>
    </source>
</reference>
<evidence type="ECO:0000256" key="1">
    <source>
        <dbReference type="ARBA" id="ARBA00004496"/>
    </source>
</evidence>
<dbReference type="GO" id="GO:0005737">
    <property type="term" value="C:cytoplasm"/>
    <property type="evidence" value="ECO:0007669"/>
    <property type="project" value="UniProtKB-SubCell"/>
</dbReference>
<evidence type="ECO:0000256" key="3">
    <source>
        <dbReference type="ARBA" id="ARBA00012417"/>
    </source>
</evidence>
<comment type="caution">
    <text evidence="12">The sequence shown here is derived from an EMBL/GenBank/DDBJ whole genome shotgun (WGS) entry which is preliminary data.</text>
</comment>
<dbReference type="InterPro" id="IPR016195">
    <property type="entry name" value="Pol/histidinol_Pase-like"/>
</dbReference>
<evidence type="ECO:0000256" key="5">
    <source>
        <dbReference type="ARBA" id="ARBA00022679"/>
    </source>
</evidence>
<dbReference type="NCBIfam" id="NF004226">
    <property type="entry name" value="PRK05673.1"/>
    <property type="match status" value="1"/>
</dbReference>
<evidence type="ECO:0000313" key="13">
    <source>
        <dbReference type="Proteomes" id="UP000824249"/>
    </source>
</evidence>
<evidence type="ECO:0000256" key="7">
    <source>
        <dbReference type="ARBA" id="ARBA00022705"/>
    </source>
</evidence>
<keyword evidence="5 12" id="KW-0808">Transferase</keyword>
<dbReference type="Pfam" id="PF14579">
    <property type="entry name" value="HHH_6"/>
    <property type="match status" value="1"/>
</dbReference>
<dbReference type="GO" id="GO:0006260">
    <property type="term" value="P:DNA replication"/>
    <property type="evidence" value="ECO:0007669"/>
    <property type="project" value="UniProtKB-KW"/>
</dbReference>
<dbReference type="InterPro" id="IPR003141">
    <property type="entry name" value="Pol/His_phosphatase_N"/>
</dbReference>
<evidence type="ECO:0000256" key="10">
    <source>
        <dbReference type="ARBA" id="ARBA00049244"/>
    </source>
</evidence>
<dbReference type="PANTHER" id="PTHR32294:SF0">
    <property type="entry name" value="DNA POLYMERASE III SUBUNIT ALPHA"/>
    <property type="match status" value="1"/>
</dbReference>
<dbReference type="GO" id="GO:0003887">
    <property type="term" value="F:DNA-directed DNA polymerase activity"/>
    <property type="evidence" value="ECO:0007669"/>
    <property type="project" value="UniProtKB-KW"/>
</dbReference>
<dbReference type="Pfam" id="PF07733">
    <property type="entry name" value="DNA_pol3_alpha"/>
    <property type="match status" value="1"/>
</dbReference>
<dbReference type="InterPro" id="IPR040982">
    <property type="entry name" value="DNA_pol3_finger"/>
</dbReference>
<proteinExistence type="inferred from homology"/>
<accession>A0A9D1VTH2</accession>
<organism evidence="12 13">
    <name type="scientific">Candidatus Borkfalkia faecigallinarum</name>
    <dbReference type="NCBI Taxonomy" id="2838509"/>
    <lineage>
        <taxon>Bacteria</taxon>
        <taxon>Bacillati</taxon>
        <taxon>Bacillota</taxon>
        <taxon>Clostridia</taxon>
        <taxon>Christensenellales</taxon>
        <taxon>Christensenellaceae</taxon>
        <taxon>Candidatus Borkfalkia</taxon>
    </lineage>
</organism>
<dbReference type="GO" id="GO:0008408">
    <property type="term" value="F:3'-5' exonuclease activity"/>
    <property type="evidence" value="ECO:0007669"/>
    <property type="project" value="InterPro"/>
</dbReference>
<protein>
    <recommendedName>
        <fullName evidence="4">DNA polymerase III subunit alpha</fullName>
        <ecNumber evidence="3">2.7.7.7</ecNumber>
    </recommendedName>
</protein>
<keyword evidence="7" id="KW-0235">DNA replication</keyword>
<dbReference type="InterPro" id="IPR004805">
    <property type="entry name" value="DnaE2/DnaE/PolC"/>
</dbReference>
<dbReference type="Pfam" id="PF17657">
    <property type="entry name" value="DNA_pol3_finger"/>
    <property type="match status" value="1"/>
</dbReference>
<comment type="catalytic activity">
    <reaction evidence="10">
        <text>DNA(n) + a 2'-deoxyribonucleoside 5'-triphosphate = DNA(n+1) + diphosphate</text>
        <dbReference type="Rhea" id="RHEA:22508"/>
        <dbReference type="Rhea" id="RHEA-COMP:17339"/>
        <dbReference type="Rhea" id="RHEA-COMP:17340"/>
        <dbReference type="ChEBI" id="CHEBI:33019"/>
        <dbReference type="ChEBI" id="CHEBI:61560"/>
        <dbReference type="ChEBI" id="CHEBI:173112"/>
        <dbReference type="EC" id="2.7.7.7"/>
    </reaction>
</comment>
<dbReference type="CDD" id="cd12113">
    <property type="entry name" value="PHP_PolIIIA_DnaE3"/>
    <property type="match status" value="1"/>
</dbReference>
<dbReference type="Gene3D" id="3.20.20.140">
    <property type="entry name" value="Metal-dependent hydrolases"/>
    <property type="match status" value="1"/>
</dbReference>
<dbReference type="AlphaFoldDB" id="A0A9D1VTH2"/>
<dbReference type="SUPFAM" id="SSF160975">
    <property type="entry name" value="AF1531-like"/>
    <property type="match status" value="1"/>
</dbReference>
<dbReference type="EC" id="2.7.7.7" evidence="3"/>
<evidence type="ECO:0000259" key="11">
    <source>
        <dbReference type="SMART" id="SM00481"/>
    </source>
</evidence>
<keyword evidence="8" id="KW-0239">DNA-directed DNA polymerase</keyword>